<dbReference type="Proteomes" id="UP000663791">
    <property type="component" value="Unassembled WGS sequence"/>
</dbReference>
<proteinExistence type="predicted"/>
<evidence type="ECO:0000313" key="1">
    <source>
        <dbReference type="EMBL" id="MBM9458907.1"/>
    </source>
</evidence>
<dbReference type="EMBL" id="JAERTX010000003">
    <property type="protein sequence ID" value="MBM9458907.1"/>
    <property type="molecule type" value="Genomic_DNA"/>
</dbReference>
<dbReference type="RefSeq" id="WP_205290216.1">
    <property type="nucleotide sequence ID" value="NZ_CP074406.1"/>
</dbReference>
<sequence length="119" mass="12809">MSGMTGTATPFAWEAFDQPGAPLGDLVTRRVTQCALSRVCGMCAEPLGRPVAFVGTPEEIGRNAFHAPPLHVDCAQRLLAHAGAEPTWQVVTTAGFEYVRPAREDADRRARFEPNSLTG</sequence>
<protein>
    <submittedName>
        <fullName evidence="1">Uncharacterized protein</fullName>
    </submittedName>
</protein>
<keyword evidence="2" id="KW-1185">Reference proteome</keyword>
<reference evidence="1" key="1">
    <citation type="submission" date="2021-01" db="EMBL/GenBank/DDBJ databases">
        <title>Novel species in genus Nocardioides.</title>
        <authorList>
            <person name="Zhang G."/>
        </authorList>
    </citation>
    <scope>NUCLEOTIDE SEQUENCE</scope>
    <source>
        <strain evidence="1">Zg-536</strain>
    </source>
</reference>
<dbReference type="AlphaFoldDB" id="A0A939BUW2"/>
<gene>
    <name evidence="1" type="ORF">JK386_03260</name>
</gene>
<name>A0A939BUW2_9ACTN</name>
<organism evidence="1 2">
    <name type="scientific">Nocardioides faecalis</name>
    <dbReference type="NCBI Taxonomy" id="2803858"/>
    <lineage>
        <taxon>Bacteria</taxon>
        <taxon>Bacillati</taxon>
        <taxon>Actinomycetota</taxon>
        <taxon>Actinomycetes</taxon>
        <taxon>Propionibacteriales</taxon>
        <taxon>Nocardioidaceae</taxon>
        <taxon>Nocardioides</taxon>
    </lineage>
</organism>
<evidence type="ECO:0000313" key="2">
    <source>
        <dbReference type="Proteomes" id="UP000663791"/>
    </source>
</evidence>
<accession>A0A939BUW2</accession>
<comment type="caution">
    <text evidence="1">The sequence shown here is derived from an EMBL/GenBank/DDBJ whole genome shotgun (WGS) entry which is preliminary data.</text>
</comment>